<evidence type="ECO:0000313" key="2">
    <source>
        <dbReference type="Proteomes" id="UP000289022"/>
    </source>
</evidence>
<evidence type="ECO:0000313" key="1">
    <source>
        <dbReference type="EMBL" id="RVZ09879.1"/>
    </source>
</evidence>
<dbReference type="Proteomes" id="UP000289022">
    <property type="component" value="Unassembled WGS sequence"/>
</dbReference>
<dbReference type="EMBL" id="RJGP01001657">
    <property type="protein sequence ID" value="RVZ09879.1"/>
    <property type="molecule type" value="Genomic_DNA"/>
</dbReference>
<gene>
    <name evidence="1" type="ORF">EC518_15270</name>
</gene>
<sequence>GNKNDNKPANVQGNPPFETIVRNCSGLENCTMDQTTYDKMKKLAEALQAAQTNSATKANNLCALSGCAATDSTSNPPNSTV</sequence>
<accession>A0A438VH09</accession>
<feature type="non-terminal residue" evidence="1">
    <location>
        <position position="81"/>
    </location>
</feature>
<comment type="caution">
    <text evidence="1">The sequence shown here is derived from an EMBL/GenBank/DDBJ whole genome shotgun (WGS) entry which is preliminary data.</text>
</comment>
<feature type="non-terminal residue" evidence="1">
    <location>
        <position position="1"/>
    </location>
</feature>
<proteinExistence type="predicted"/>
<dbReference type="AlphaFoldDB" id="A0A438VH09"/>
<protein>
    <recommendedName>
        <fullName evidence="3">SabA N-terminal extracellular adhesion domain-containing protein</fullName>
    </recommendedName>
</protein>
<name>A0A438VH09_HELPX</name>
<reference evidence="1 2" key="1">
    <citation type="submission" date="2018-11" db="EMBL/GenBank/DDBJ databases">
        <title>Genetic determinants and prediction of antibiotic resistance phenotypes in Helicobacter pylori.</title>
        <authorList>
            <person name="Wagner K."/>
        </authorList>
    </citation>
    <scope>NUCLEOTIDE SEQUENCE [LARGE SCALE GENOMIC DNA]</scope>
    <source>
        <strain evidence="1 2">ZH70</strain>
    </source>
</reference>
<organism evidence="1 2">
    <name type="scientific">Helicobacter pylori</name>
    <name type="common">Campylobacter pylori</name>
    <dbReference type="NCBI Taxonomy" id="210"/>
    <lineage>
        <taxon>Bacteria</taxon>
        <taxon>Pseudomonadati</taxon>
        <taxon>Campylobacterota</taxon>
        <taxon>Epsilonproteobacteria</taxon>
        <taxon>Campylobacterales</taxon>
        <taxon>Helicobacteraceae</taxon>
        <taxon>Helicobacter</taxon>
    </lineage>
</organism>
<evidence type="ECO:0008006" key="3">
    <source>
        <dbReference type="Google" id="ProtNLM"/>
    </source>
</evidence>